<gene>
    <name evidence="2" type="primary">Contig7591.g8093</name>
    <name evidence="2" type="ORF">STYLEM_4437</name>
</gene>
<keyword evidence="3" id="KW-1185">Reference proteome</keyword>
<dbReference type="InParanoid" id="A0A078A0R4"/>
<dbReference type="EMBL" id="CCKQ01004298">
    <property type="protein sequence ID" value="CDW75447.1"/>
    <property type="molecule type" value="Genomic_DNA"/>
</dbReference>
<proteinExistence type="predicted"/>
<sequence length="149" mass="17062">MKLNNCQERQIHIKDIFSQASKTFKDSIKLLSKTSGTIDTAFEKSKTYKGEFEESKGGGVRPFDQYFETNNTLKMQEGKTDHAKKQHSLNTGEMFQSVKSDTNEKDQIIDEFDLKKKYDRESPEMGSAGKIKAQDILSERIPQENSNLK</sequence>
<dbReference type="AlphaFoldDB" id="A0A078A0R4"/>
<feature type="compositionally biased region" description="Basic and acidic residues" evidence="1">
    <location>
        <begin position="101"/>
        <end position="123"/>
    </location>
</feature>
<feature type="region of interest" description="Disordered" evidence="1">
    <location>
        <begin position="76"/>
        <end position="149"/>
    </location>
</feature>
<evidence type="ECO:0000313" key="3">
    <source>
        <dbReference type="Proteomes" id="UP000039865"/>
    </source>
</evidence>
<evidence type="ECO:0000256" key="1">
    <source>
        <dbReference type="SAM" id="MobiDB-lite"/>
    </source>
</evidence>
<accession>A0A078A0R4</accession>
<organism evidence="2 3">
    <name type="scientific">Stylonychia lemnae</name>
    <name type="common">Ciliate</name>
    <dbReference type="NCBI Taxonomy" id="5949"/>
    <lineage>
        <taxon>Eukaryota</taxon>
        <taxon>Sar</taxon>
        <taxon>Alveolata</taxon>
        <taxon>Ciliophora</taxon>
        <taxon>Intramacronucleata</taxon>
        <taxon>Spirotrichea</taxon>
        <taxon>Stichotrichia</taxon>
        <taxon>Sporadotrichida</taxon>
        <taxon>Oxytrichidae</taxon>
        <taxon>Stylonychinae</taxon>
        <taxon>Stylonychia</taxon>
    </lineage>
</organism>
<protein>
    <submittedName>
        <fullName evidence="2">Uncharacterized protein</fullName>
    </submittedName>
</protein>
<reference evidence="2 3" key="1">
    <citation type="submission" date="2014-06" db="EMBL/GenBank/DDBJ databases">
        <authorList>
            <person name="Swart Estienne"/>
        </authorList>
    </citation>
    <scope>NUCLEOTIDE SEQUENCE [LARGE SCALE GENOMIC DNA]</scope>
    <source>
        <strain evidence="2 3">130c</strain>
    </source>
</reference>
<evidence type="ECO:0000313" key="2">
    <source>
        <dbReference type="EMBL" id="CDW75447.1"/>
    </source>
</evidence>
<dbReference type="Proteomes" id="UP000039865">
    <property type="component" value="Unassembled WGS sequence"/>
</dbReference>
<name>A0A078A0R4_STYLE</name>
<feature type="compositionally biased region" description="Polar residues" evidence="1">
    <location>
        <begin position="88"/>
        <end position="100"/>
    </location>
</feature>